<evidence type="ECO:0000256" key="1">
    <source>
        <dbReference type="SAM" id="MobiDB-lite"/>
    </source>
</evidence>
<reference evidence="4 5" key="1">
    <citation type="submission" date="2021-06" db="EMBL/GenBank/DDBJ databases">
        <title>Falsochrobactrum tianjin sp.nov., a new petroleum-degrading bacteria isolated from oily soils.</title>
        <authorList>
            <person name="Chen G."/>
            <person name="Chen H."/>
            <person name="Tian J."/>
            <person name="Qing J."/>
            <person name="Zhong L."/>
            <person name="Ma W."/>
            <person name="Song Y."/>
            <person name="Cui X."/>
            <person name="Yan B."/>
        </authorList>
    </citation>
    <scope>NUCLEOTIDE SEQUENCE [LARGE SCALE GENOMIC DNA]</scope>
    <source>
        <strain evidence="4 5">TDYN1</strain>
    </source>
</reference>
<dbReference type="AlphaFoldDB" id="A0A949PPU3"/>
<keyword evidence="5" id="KW-1185">Reference proteome</keyword>
<feature type="region of interest" description="Disordered" evidence="1">
    <location>
        <begin position="282"/>
        <end position="329"/>
    </location>
</feature>
<sequence>MKAARVRPAIRSKIGIPLFAKPCSRFKMLHWSILRAALPPSPLTPFVPLGDRTAGAHSEGQGRPSAGACASPLTAASTMAGWRRSGDRQAWRCAVLLLAGALSVCIGSSVAVAQSVPVERLAAAHSHAAHIAEASQRFGIPEHWIRAVLRAESAGDVRAISSAGAMGLMQVMPDTWAGLRVRHGLGRDPYDPRDNILAGTAYLREMFDRYGNVAAMLAAYNAGPGRYDEHRATGRPLPAETRAYIAALAPILGGAAPSDAPLQPPAPPPDWREAPLFVMRPADTRAAAAPLSEAQSGDGRAAVPARDPARAEPQDGSIFVASASDGGAP</sequence>
<dbReference type="PANTHER" id="PTHR37423">
    <property type="entry name" value="SOLUBLE LYTIC MUREIN TRANSGLYCOSYLASE-RELATED"/>
    <property type="match status" value="1"/>
</dbReference>
<proteinExistence type="predicted"/>
<organism evidence="4 5">
    <name type="scientific">Falsochrobactrum tianjinense</name>
    <dbReference type="NCBI Taxonomy" id="2706015"/>
    <lineage>
        <taxon>Bacteria</taxon>
        <taxon>Pseudomonadati</taxon>
        <taxon>Pseudomonadota</taxon>
        <taxon>Alphaproteobacteria</taxon>
        <taxon>Hyphomicrobiales</taxon>
        <taxon>Brucellaceae</taxon>
        <taxon>Falsochrobactrum</taxon>
    </lineage>
</organism>
<gene>
    <name evidence="4" type="ORF">KUG47_16300</name>
</gene>
<dbReference type="InterPro" id="IPR008258">
    <property type="entry name" value="Transglycosylase_SLT_dom_1"/>
</dbReference>
<evidence type="ECO:0000256" key="2">
    <source>
        <dbReference type="SAM" id="Phobius"/>
    </source>
</evidence>
<accession>A0A949PPU3</accession>
<name>A0A949PPU3_9HYPH</name>
<dbReference type="EMBL" id="JAHRVA010000010">
    <property type="protein sequence ID" value="MBV2145058.1"/>
    <property type="molecule type" value="Genomic_DNA"/>
</dbReference>
<feature type="domain" description="Transglycosylase SLT" evidence="3">
    <location>
        <begin position="131"/>
        <end position="230"/>
    </location>
</feature>
<keyword evidence="2" id="KW-1133">Transmembrane helix</keyword>
<keyword evidence="2" id="KW-0472">Membrane</keyword>
<evidence type="ECO:0000313" key="4">
    <source>
        <dbReference type="EMBL" id="MBV2145058.1"/>
    </source>
</evidence>
<dbReference type="CDD" id="cd00254">
    <property type="entry name" value="LT-like"/>
    <property type="match status" value="1"/>
</dbReference>
<evidence type="ECO:0000313" key="5">
    <source>
        <dbReference type="Proteomes" id="UP000752297"/>
    </source>
</evidence>
<protein>
    <submittedName>
        <fullName evidence="4">Lytic transglycosylase domain-containing protein</fullName>
    </submittedName>
</protein>
<dbReference type="RefSeq" id="WP_217679062.1">
    <property type="nucleotide sequence ID" value="NZ_JAHRVA010000010.1"/>
</dbReference>
<dbReference type="Proteomes" id="UP000752297">
    <property type="component" value="Unassembled WGS sequence"/>
</dbReference>
<dbReference type="PANTHER" id="PTHR37423:SF2">
    <property type="entry name" value="MEMBRANE-BOUND LYTIC MUREIN TRANSGLYCOSYLASE C"/>
    <property type="match status" value="1"/>
</dbReference>
<feature type="transmembrane region" description="Helical" evidence="2">
    <location>
        <begin position="93"/>
        <end position="113"/>
    </location>
</feature>
<dbReference type="Pfam" id="PF01464">
    <property type="entry name" value="SLT"/>
    <property type="match status" value="1"/>
</dbReference>
<comment type="caution">
    <text evidence="4">The sequence shown here is derived from an EMBL/GenBank/DDBJ whole genome shotgun (WGS) entry which is preliminary data.</text>
</comment>
<keyword evidence="2" id="KW-0812">Transmembrane</keyword>
<evidence type="ECO:0000259" key="3">
    <source>
        <dbReference type="Pfam" id="PF01464"/>
    </source>
</evidence>